<dbReference type="Proteomes" id="UP001606134">
    <property type="component" value="Unassembled WGS sequence"/>
</dbReference>
<evidence type="ECO:0000313" key="1">
    <source>
        <dbReference type="EMBL" id="MFG6486206.1"/>
    </source>
</evidence>
<evidence type="ECO:0000313" key="2">
    <source>
        <dbReference type="Proteomes" id="UP001606134"/>
    </source>
</evidence>
<organism evidence="1 2">
    <name type="scientific">Pelomonas candidula</name>
    <dbReference type="NCBI Taxonomy" id="3299025"/>
    <lineage>
        <taxon>Bacteria</taxon>
        <taxon>Pseudomonadati</taxon>
        <taxon>Pseudomonadota</taxon>
        <taxon>Betaproteobacteria</taxon>
        <taxon>Burkholderiales</taxon>
        <taxon>Sphaerotilaceae</taxon>
        <taxon>Roseateles</taxon>
    </lineage>
</organism>
<proteinExistence type="predicted"/>
<comment type="caution">
    <text evidence="1">The sequence shown here is derived from an EMBL/GenBank/DDBJ whole genome shotgun (WGS) entry which is preliminary data.</text>
</comment>
<reference evidence="1 2" key="1">
    <citation type="submission" date="2024-08" db="EMBL/GenBank/DDBJ databases">
        <authorList>
            <person name="Lu H."/>
        </authorList>
    </citation>
    <scope>NUCLEOTIDE SEQUENCE [LARGE SCALE GENOMIC DNA]</scope>
    <source>
        <strain evidence="1 2">BYS78W</strain>
    </source>
</reference>
<sequence length="188" mass="20010">MAAVTFMVADHLPARLKQTAVPEAFQPYGDGVERSIQALERLPGFTIAGAAANVKRSRAIGSCVPAIKASKTLCRISLPSSQAQALQAAADRIAFDPGIAAPCIQLPAHSALANSRAPSPDERQRLHRHVMARERLPCREERAERLLPIRSRMANASAPSFVRSSSGLNSLSATRRCHASSTSPAPLG</sequence>
<accession>A0ABW7H8G4</accession>
<gene>
    <name evidence="1" type="ORF">ACG04R_05945</name>
</gene>
<name>A0ABW7H8G4_9BURK</name>
<dbReference type="RefSeq" id="WP_394407185.1">
    <property type="nucleotide sequence ID" value="NZ_JBIGIC010000002.1"/>
</dbReference>
<keyword evidence="2" id="KW-1185">Reference proteome</keyword>
<dbReference type="EMBL" id="JBIGIC010000002">
    <property type="protein sequence ID" value="MFG6486206.1"/>
    <property type="molecule type" value="Genomic_DNA"/>
</dbReference>
<protein>
    <submittedName>
        <fullName evidence="1">Uncharacterized protein</fullName>
    </submittedName>
</protein>